<organism evidence="2">
    <name type="scientific">mine drainage metagenome</name>
    <dbReference type="NCBI Taxonomy" id="410659"/>
    <lineage>
        <taxon>unclassified sequences</taxon>
        <taxon>metagenomes</taxon>
        <taxon>ecological metagenomes</taxon>
    </lineage>
</organism>
<name>T1ADK8_9ZZZZ</name>
<protein>
    <submittedName>
        <fullName evidence="2">PAS fold domain protein</fullName>
    </submittedName>
</protein>
<gene>
    <name evidence="2" type="ORF">B1A_11900</name>
</gene>
<dbReference type="AlphaFoldDB" id="T1ADK8"/>
<dbReference type="InterPro" id="IPR013767">
    <property type="entry name" value="PAS_fold"/>
</dbReference>
<dbReference type="NCBIfam" id="TIGR00229">
    <property type="entry name" value="sensory_box"/>
    <property type="match status" value="1"/>
</dbReference>
<dbReference type="InterPro" id="IPR000014">
    <property type="entry name" value="PAS"/>
</dbReference>
<reference evidence="2" key="2">
    <citation type="journal article" date="2014" name="ISME J.">
        <title>Microbial stratification in low pH oxic and suboxic macroscopic growths along an acid mine drainage.</title>
        <authorList>
            <person name="Mendez-Garcia C."/>
            <person name="Mesa V."/>
            <person name="Sprenger R.R."/>
            <person name="Richter M."/>
            <person name="Diez M.S."/>
            <person name="Solano J."/>
            <person name="Bargiela R."/>
            <person name="Golyshina O.V."/>
            <person name="Manteca A."/>
            <person name="Ramos J.L."/>
            <person name="Gallego J.R."/>
            <person name="Llorente I."/>
            <person name="Martins Dos Santos V.A."/>
            <person name="Jensen O.N."/>
            <person name="Pelaez A.I."/>
            <person name="Sanchez J."/>
            <person name="Ferrer M."/>
        </authorList>
    </citation>
    <scope>NUCLEOTIDE SEQUENCE</scope>
</reference>
<dbReference type="SMART" id="SM00091">
    <property type="entry name" value="PAS"/>
    <property type="match status" value="1"/>
</dbReference>
<dbReference type="SUPFAM" id="SSF55785">
    <property type="entry name" value="PYP-like sensor domain (PAS domain)"/>
    <property type="match status" value="1"/>
</dbReference>
<feature type="domain" description="PAS" evidence="1">
    <location>
        <begin position="99"/>
        <end position="136"/>
    </location>
</feature>
<dbReference type="PROSITE" id="PS50112">
    <property type="entry name" value="PAS"/>
    <property type="match status" value="1"/>
</dbReference>
<feature type="non-terminal residue" evidence="2">
    <location>
        <position position="1"/>
    </location>
</feature>
<dbReference type="EMBL" id="AUZX01008568">
    <property type="protein sequence ID" value="EQD55197.1"/>
    <property type="molecule type" value="Genomic_DNA"/>
</dbReference>
<evidence type="ECO:0000259" key="1">
    <source>
        <dbReference type="PROSITE" id="PS50112"/>
    </source>
</evidence>
<sequence length="166" mass="17818">PEPVTGCRARPGMGVKLNFICEIWTDSKSRLRPASAKRVFSVGDTCATRRICRGLPPIPGRCCADRTRGRMAAPPNPVAANGRTRLVMRLTPPELAHSALEAAPDAMLIVDAEGTICFANRQVFALFGYAREELLGLPVETLTSPTVPQSAFGAPRRLHDAHAGTS</sequence>
<comment type="caution">
    <text evidence="2">The sequence shown here is derived from an EMBL/GenBank/DDBJ whole genome shotgun (WGS) entry which is preliminary data.</text>
</comment>
<accession>T1ADK8</accession>
<reference evidence="2" key="1">
    <citation type="submission" date="2013-08" db="EMBL/GenBank/DDBJ databases">
        <authorList>
            <person name="Mendez C."/>
            <person name="Richter M."/>
            <person name="Ferrer M."/>
            <person name="Sanchez J."/>
        </authorList>
    </citation>
    <scope>NUCLEOTIDE SEQUENCE</scope>
</reference>
<dbReference type="CDD" id="cd00130">
    <property type="entry name" value="PAS"/>
    <property type="match status" value="1"/>
</dbReference>
<proteinExistence type="predicted"/>
<feature type="non-terminal residue" evidence="2">
    <location>
        <position position="166"/>
    </location>
</feature>
<dbReference type="Gene3D" id="3.30.450.20">
    <property type="entry name" value="PAS domain"/>
    <property type="match status" value="1"/>
</dbReference>
<dbReference type="Pfam" id="PF00989">
    <property type="entry name" value="PAS"/>
    <property type="match status" value="1"/>
</dbReference>
<evidence type="ECO:0000313" key="2">
    <source>
        <dbReference type="EMBL" id="EQD55197.1"/>
    </source>
</evidence>
<dbReference type="InterPro" id="IPR035965">
    <property type="entry name" value="PAS-like_dom_sf"/>
</dbReference>